<dbReference type="GO" id="GO:0016671">
    <property type="term" value="F:oxidoreductase activity, acting on a sulfur group of donors, disulfide as acceptor"/>
    <property type="evidence" value="ECO:0007669"/>
    <property type="project" value="InterPro"/>
</dbReference>
<dbReference type="PANTHER" id="PTHR13234:SF71">
    <property type="entry name" value="GAMMA-INTERFERON-INDUCIBLE LYSOSOMAL THIOL REDUCTASE-LIKE PROTEIN"/>
    <property type="match status" value="1"/>
</dbReference>
<evidence type="ECO:0000313" key="3">
    <source>
        <dbReference type="EMBL" id="EFN84485.1"/>
    </source>
</evidence>
<sequence length="242" mass="26838">MRRFSVHGLCFTPIESFVSTARIDHEESPTAKTRSILPLGTGSRCLENSAPPNFANDRPRSRRGFFDFPGDAEWVKLLCSREDTAVTLTLTYVAKGVILSDMQKTIKTNDGYEYECQHGPIECQANIIHACTIDAIREPSKRLDFLACMIENNINPVEIMNTCAARLNASVEAESIRKCSDTSTGKELLAKYGQMTKSLVPAVSFIPTITLDGSSDNQVKILKNMLKDVCLHFKVVPKECVS</sequence>
<protein>
    <submittedName>
        <fullName evidence="3">GILT-like protein C02D5.2</fullName>
    </submittedName>
</protein>
<dbReference type="PANTHER" id="PTHR13234">
    <property type="entry name" value="GAMMA-INTERFERON INDUCIBLE LYSOSOMAL THIOL REDUCTASE GILT"/>
    <property type="match status" value="1"/>
</dbReference>
<dbReference type="AlphaFoldDB" id="E2BIJ0"/>
<evidence type="ECO:0000256" key="1">
    <source>
        <dbReference type="ARBA" id="ARBA00005679"/>
    </source>
</evidence>
<evidence type="ECO:0000313" key="4">
    <source>
        <dbReference type="Proteomes" id="UP000008237"/>
    </source>
</evidence>
<proteinExistence type="inferred from homology"/>
<dbReference type="Proteomes" id="UP000008237">
    <property type="component" value="Unassembled WGS sequence"/>
</dbReference>
<dbReference type="EMBL" id="GL448516">
    <property type="protein sequence ID" value="EFN84485.1"/>
    <property type="molecule type" value="Genomic_DNA"/>
</dbReference>
<accession>E2BIJ0</accession>
<dbReference type="OrthoDB" id="958254at2759"/>
<evidence type="ECO:0000256" key="2">
    <source>
        <dbReference type="ARBA" id="ARBA00023180"/>
    </source>
</evidence>
<comment type="similarity">
    <text evidence="1">Belongs to the GILT family.</text>
</comment>
<name>E2BIJ0_HARSA</name>
<dbReference type="Pfam" id="PF03227">
    <property type="entry name" value="GILT"/>
    <property type="match status" value="1"/>
</dbReference>
<organism evidence="4">
    <name type="scientific">Harpegnathos saltator</name>
    <name type="common">Jerdon's jumping ant</name>
    <dbReference type="NCBI Taxonomy" id="610380"/>
    <lineage>
        <taxon>Eukaryota</taxon>
        <taxon>Metazoa</taxon>
        <taxon>Ecdysozoa</taxon>
        <taxon>Arthropoda</taxon>
        <taxon>Hexapoda</taxon>
        <taxon>Insecta</taxon>
        <taxon>Pterygota</taxon>
        <taxon>Neoptera</taxon>
        <taxon>Endopterygota</taxon>
        <taxon>Hymenoptera</taxon>
        <taxon>Apocrita</taxon>
        <taxon>Aculeata</taxon>
        <taxon>Formicoidea</taxon>
        <taxon>Formicidae</taxon>
        <taxon>Ponerinae</taxon>
        <taxon>Ponerini</taxon>
        <taxon>Harpegnathos</taxon>
    </lineage>
</organism>
<keyword evidence="2" id="KW-0325">Glycoprotein</keyword>
<keyword evidence="4" id="KW-1185">Reference proteome</keyword>
<dbReference type="InterPro" id="IPR004911">
    <property type="entry name" value="Interferon-induced_GILT"/>
</dbReference>
<dbReference type="FunCoup" id="E2BIJ0">
    <property type="interactions" value="26"/>
</dbReference>
<reference evidence="3 4" key="1">
    <citation type="journal article" date="2010" name="Science">
        <title>Genomic comparison of the ants Camponotus floridanus and Harpegnathos saltator.</title>
        <authorList>
            <person name="Bonasio R."/>
            <person name="Zhang G."/>
            <person name="Ye C."/>
            <person name="Mutti N.S."/>
            <person name="Fang X."/>
            <person name="Qin N."/>
            <person name="Donahue G."/>
            <person name="Yang P."/>
            <person name="Li Q."/>
            <person name="Li C."/>
            <person name="Zhang P."/>
            <person name="Huang Z."/>
            <person name="Berger S.L."/>
            <person name="Reinberg D."/>
            <person name="Wang J."/>
            <person name="Liebig J."/>
        </authorList>
    </citation>
    <scope>NUCLEOTIDE SEQUENCE [LARGE SCALE GENOMIC DNA]</scope>
    <source>
        <strain evidence="3 4">R22 G/1</strain>
    </source>
</reference>
<gene>
    <name evidence="3" type="ORF">EAI_13175</name>
</gene>
<dbReference type="InParanoid" id="E2BIJ0"/>